<dbReference type="InterPro" id="IPR013517">
    <property type="entry name" value="FG-GAP"/>
</dbReference>
<dbReference type="PANTHER" id="PTHR45460:SF2">
    <property type="entry name" value="ALPHA 1,3 GLUCANASE, GH71 FAMILY (EUROFUNG)"/>
    <property type="match status" value="1"/>
</dbReference>
<organism evidence="2 3">
    <name type="scientific">Vibrio anguillarum</name>
    <name type="common">Listonella anguillarum</name>
    <dbReference type="NCBI Taxonomy" id="55601"/>
    <lineage>
        <taxon>Bacteria</taxon>
        <taxon>Pseudomonadati</taxon>
        <taxon>Pseudomonadota</taxon>
        <taxon>Gammaproteobacteria</taxon>
        <taxon>Vibrionales</taxon>
        <taxon>Vibrionaceae</taxon>
        <taxon>Vibrio</taxon>
    </lineage>
</organism>
<proteinExistence type="predicted"/>
<protein>
    <submittedName>
        <fullName evidence="2">VCBS repeat-containing protein</fullName>
    </submittedName>
</protein>
<name>A0ABR9ZGG4_VIBAN</name>
<dbReference type="InterPro" id="IPR028994">
    <property type="entry name" value="Integrin_alpha_N"/>
</dbReference>
<dbReference type="EMBL" id="RDPI01001694">
    <property type="protein sequence ID" value="MBF4377382.1"/>
    <property type="molecule type" value="Genomic_DNA"/>
</dbReference>
<keyword evidence="3" id="KW-1185">Reference proteome</keyword>
<evidence type="ECO:0000313" key="3">
    <source>
        <dbReference type="Proteomes" id="UP000726136"/>
    </source>
</evidence>
<gene>
    <name evidence="2" type="ORF">EAY46_30890</name>
</gene>
<dbReference type="SUPFAM" id="SSF69318">
    <property type="entry name" value="Integrin alpha N-terminal domain"/>
    <property type="match status" value="1"/>
</dbReference>
<dbReference type="PANTHER" id="PTHR45460">
    <property type="entry name" value="SIMILAR TO CYSTEINE PROTEINASE"/>
    <property type="match status" value="1"/>
</dbReference>
<sequence length="91" mass="9917">WSVANDDTGSGKIGVSAYDFDNDGIDEVLVQDHARVRVLDGKTGKERASLAHSTATLWEYPIVVDLEGDNNAELIIVANDFDKNYVVNHGV</sequence>
<feature type="non-terminal residue" evidence="2">
    <location>
        <position position="91"/>
    </location>
</feature>
<dbReference type="Pfam" id="PF13517">
    <property type="entry name" value="FG-GAP_3"/>
    <property type="match status" value="1"/>
</dbReference>
<feature type="non-terminal residue" evidence="2">
    <location>
        <position position="1"/>
    </location>
</feature>
<comment type="caution">
    <text evidence="2">The sequence shown here is derived from an EMBL/GenBank/DDBJ whole genome shotgun (WGS) entry which is preliminary data.</text>
</comment>
<evidence type="ECO:0000313" key="2">
    <source>
        <dbReference type="EMBL" id="MBF4377382.1"/>
    </source>
</evidence>
<evidence type="ECO:0000256" key="1">
    <source>
        <dbReference type="ARBA" id="ARBA00022729"/>
    </source>
</evidence>
<accession>A0ABR9ZGG4</accession>
<dbReference type="RefSeq" id="WP_194665376.1">
    <property type="nucleotide sequence ID" value="NZ_RDPI01001694.1"/>
</dbReference>
<keyword evidence="1" id="KW-0732">Signal</keyword>
<dbReference type="Proteomes" id="UP000726136">
    <property type="component" value="Unassembled WGS sequence"/>
</dbReference>
<reference evidence="2 3" key="1">
    <citation type="journal article" date="2021" name="PeerJ">
        <title>Analysis of 44 Vibrio anguillarum genomes reveals high genetic diversity.</title>
        <authorList>
            <person name="Hansen M.J."/>
            <person name="Dalsgaard I."/>
        </authorList>
    </citation>
    <scope>NUCLEOTIDE SEQUENCE [LARGE SCALE GENOMIC DNA]</scope>
    <source>
        <strain evidence="2 3">040915-1/1B</strain>
    </source>
</reference>